<dbReference type="KEGG" id="nla:NLA_3370"/>
<dbReference type="Proteomes" id="UP000008723">
    <property type="component" value="Chromosome"/>
</dbReference>
<gene>
    <name evidence="1" type="ordered locus">NLA_3370</name>
</gene>
<sequence>MKVMPLPSEKWDLIPLPPSAHSSVVCLYAQTRGCRYDWMGAVGTVFRLTQSKNRWFCSEFCATVMGITEGWRFSPGDLAAIFRREAV</sequence>
<reference evidence="1 2" key="1">
    <citation type="journal article" date="2010" name="BMC Genomics">
        <title>Independent evolution of the core and accessory gene sets in the genus Neisseria: insights gained from the genome of Neisseria lactamica isolate 020-06.</title>
        <authorList>
            <person name="Bennett J.S."/>
            <person name="Bentley S.D."/>
            <person name="Vernikos G.S."/>
            <person name="Quail M.A."/>
            <person name="Cherevach I."/>
            <person name="White B."/>
            <person name="Parkhill J."/>
            <person name="Maiden M.C."/>
        </authorList>
    </citation>
    <scope>NUCLEOTIDE SEQUENCE [LARGE SCALE GENOMIC DNA]</scope>
    <source>
        <strain evidence="1 2">020-06</strain>
    </source>
</reference>
<protein>
    <submittedName>
        <fullName evidence="1">Uncharacterized protein</fullName>
    </submittedName>
</protein>
<accession>E4ZB50</accession>
<dbReference type="HOGENOM" id="CLU_173664_0_0_4"/>
<evidence type="ECO:0000313" key="1">
    <source>
        <dbReference type="EMBL" id="CBN86577.1"/>
    </source>
</evidence>
<dbReference type="Gene3D" id="3.90.1720.10">
    <property type="entry name" value="endopeptidase domain like (from Nostoc punctiforme)"/>
    <property type="match status" value="1"/>
</dbReference>
<dbReference type="EMBL" id="FN995097">
    <property type="protein sequence ID" value="CBN86577.1"/>
    <property type="molecule type" value="Genomic_DNA"/>
</dbReference>
<dbReference type="AlphaFoldDB" id="E4ZB50"/>
<evidence type="ECO:0000313" key="2">
    <source>
        <dbReference type="Proteomes" id="UP000008723"/>
    </source>
</evidence>
<name>E4ZB50_NEIL0</name>
<proteinExistence type="predicted"/>
<organism evidence="1 2">
    <name type="scientific">Neisseria lactamica (strain 020-06)</name>
    <dbReference type="NCBI Taxonomy" id="489653"/>
    <lineage>
        <taxon>Bacteria</taxon>
        <taxon>Pseudomonadati</taxon>
        <taxon>Pseudomonadota</taxon>
        <taxon>Betaproteobacteria</taxon>
        <taxon>Neisseriales</taxon>
        <taxon>Neisseriaceae</taxon>
        <taxon>Neisseria</taxon>
    </lineage>
</organism>